<name>A0A1I7WHT0_HETBA</name>
<evidence type="ECO:0000313" key="2">
    <source>
        <dbReference type="WBParaSite" id="Hba_04565"/>
    </source>
</evidence>
<dbReference type="WBParaSite" id="Hba_04565">
    <property type="protein sequence ID" value="Hba_04565"/>
    <property type="gene ID" value="Hba_04565"/>
</dbReference>
<accession>A0A1I7WHT0</accession>
<keyword evidence="1" id="KW-1185">Reference proteome</keyword>
<proteinExistence type="predicted"/>
<evidence type="ECO:0000313" key="1">
    <source>
        <dbReference type="Proteomes" id="UP000095283"/>
    </source>
</evidence>
<organism evidence="1 2">
    <name type="scientific">Heterorhabditis bacteriophora</name>
    <name type="common">Entomopathogenic nematode worm</name>
    <dbReference type="NCBI Taxonomy" id="37862"/>
    <lineage>
        <taxon>Eukaryota</taxon>
        <taxon>Metazoa</taxon>
        <taxon>Ecdysozoa</taxon>
        <taxon>Nematoda</taxon>
        <taxon>Chromadorea</taxon>
        <taxon>Rhabditida</taxon>
        <taxon>Rhabditina</taxon>
        <taxon>Rhabditomorpha</taxon>
        <taxon>Strongyloidea</taxon>
        <taxon>Heterorhabditidae</taxon>
        <taxon>Heterorhabditis</taxon>
    </lineage>
</organism>
<dbReference type="AlphaFoldDB" id="A0A1I7WHT0"/>
<dbReference type="Proteomes" id="UP000095283">
    <property type="component" value="Unplaced"/>
</dbReference>
<protein>
    <submittedName>
        <fullName evidence="2">Ovule protein</fullName>
    </submittedName>
</protein>
<reference evidence="2" key="1">
    <citation type="submission" date="2016-11" db="UniProtKB">
        <authorList>
            <consortium name="WormBaseParasite"/>
        </authorList>
    </citation>
    <scope>IDENTIFICATION</scope>
</reference>
<sequence>MKNDKSQKWTRCPLPSSLVIPKMAYFYFCFKSFLVDCLNSCFFTAFHIFVSVPGCDVPGYPTW</sequence>